<comment type="similarity">
    <text evidence="7">Belongs to the binding-protein-dependent transport system permease family.</text>
</comment>
<evidence type="ECO:0000256" key="1">
    <source>
        <dbReference type="ARBA" id="ARBA00004651"/>
    </source>
</evidence>
<evidence type="ECO:0000256" key="3">
    <source>
        <dbReference type="ARBA" id="ARBA00022475"/>
    </source>
</evidence>
<evidence type="ECO:0000313" key="9">
    <source>
        <dbReference type="EMBL" id="SMH31448.1"/>
    </source>
</evidence>
<dbReference type="InterPro" id="IPR000515">
    <property type="entry name" value="MetI-like"/>
</dbReference>
<keyword evidence="4 7" id="KW-0812">Transmembrane</keyword>
<feature type="transmembrane region" description="Helical" evidence="7">
    <location>
        <begin position="248"/>
        <end position="270"/>
    </location>
</feature>
<gene>
    <name evidence="9" type="ORF">SAMN02982922_1162</name>
</gene>
<dbReference type="PROSITE" id="PS50928">
    <property type="entry name" value="ABC_TM1"/>
    <property type="match status" value="1"/>
</dbReference>
<dbReference type="AlphaFoldDB" id="A0A1X7N2C2"/>
<dbReference type="CDD" id="cd06261">
    <property type="entry name" value="TM_PBP2"/>
    <property type="match status" value="1"/>
</dbReference>
<evidence type="ECO:0000256" key="6">
    <source>
        <dbReference type="ARBA" id="ARBA00023136"/>
    </source>
</evidence>
<protein>
    <submittedName>
        <fullName evidence="9">NitT/TauT family transport system permease protein</fullName>
    </submittedName>
</protein>
<evidence type="ECO:0000259" key="8">
    <source>
        <dbReference type="PROSITE" id="PS50928"/>
    </source>
</evidence>
<evidence type="ECO:0000313" key="10">
    <source>
        <dbReference type="Proteomes" id="UP000193083"/>
    </source>
</evidence>
<comment type="subcellular location">
    <subcellularLocation>
        <location evidence="1 7">Cell membrane</location>
        <topology evidence="1 7">Multi-pass membrane protein</topology>
    </subcellularLocation>
</comment>
<dbReference type="SUPFAM" id="SSF161098">
    <property type="entry name" value="MetI-like"/>
    <property type="match status" value="1"/>
</dbReference>
<keyword evidence="5 7" id="KW-1133">Transmembrane helix</keyword>
<dbReference type="PANTHER" id="PTHR30151">
    <property type="entry name" value="ALKANE SULFONATE ABC TRANSPORTER-RELATED, MEMBRANE SUBUNIT"/>
    <property type="match status" value="1"/>
</dbReference>
<dbReference type="EMBL" id="FXBL01000004">
    <property type="protein sequence ID" value="SMH31448.1"/>
    <property type="molecule type" value="Genomic_DNA"/>
</dbReference>
<dbReference type="InterPro" id="IPR035906">
    <property type="entry name" value="MetI-like_sf"/>
</dbReference>
<proteinExistence type="inferred from homology"/>
<name>A0A1X7N2C2_9HYPH</name>
<evidence type="ECO:0000256" key="7">
    <source>
        <dbReference type="RuleBase" id="RU363032"/>
    </source>
</evidence>
<reference evidence="10" key="1">
    <citation type="submission" date="2017-04" db="EMBL/GenBank/DDBJ databases">
        <authorList>
            <person name="Varghese N."/>
            <person name="Submissions S."/>
        </authorList>
    </citation>
    <scope>NUCLEOTIDE SEQUENCE [LARGE SCALE GENOMIC DNA]</scope>
    <source>
        <strain evidence="10">B5P</strain>
    </source>
</reference>
<dbReference type="Pfam" id="PF00528">
    <property type="entry name" value="BPD_transp_1"/>
    <property type="match status" value="1"/>
</dbReference>
<feature type="transmembrane region" description="Helical" evidence="7">
    <location>
        <begin position="39"/>
        <end position="59"/>
    </location>
</feature>
<dbReference type="OrthoDB" id="9786495at2"/>
<sequence length="283" mass="30525">MANIVAGHNDASIPAQPVEDSQLAEHLAHQRRLRWRRRILPTIALVLLIALWEIAVPTFDIKSYVAPAPSAIAQVLQSKFGLLMSNLVPTAMEAIGGFLLGSAAAILIATAFVYRPTVEEAFFPIVVMINAVPIVAKAPVLVLLLGNGMAPKIIIAALICFFPTLVNMTRGLRSVSSQQMELMHVLSASPREIYFKVRLMNALPFLFSALKIAAAASVVGAIVGEWIGATRGIGALIIQATYAFDSPLLYATIAVGSAFSVAFFSLIAWAERRFLKWNVSNSN</sequence>
<feature type="transmembrane region" description="Helical" evidence="7">
    <location>
        <begin position="121"/>
        <end position="143"/>
    </location>
</feature>
<keyword evidence="10" id="KW-1185">Reference proteome</keyword>
<feature type="transmembrane region" description="Helical" evidence="7">
    <location>
        <begin position="149"/>
        <end position="168"/>
    </location>
</feature>
<dbReference type="GO" id="GO:0005886">
    <property type="term" value="C:plasma membrane"/>
    <property type="evidence" value="ECO:0007669"/>
    <property type="project" value="UniProtKB-SubCell"/>
</dbReference>
<organism evidence="9 10">
    <name type="scientific">Mesorhizobium australicum</name>
    <dbReference type="NCBI Taxonomy" id="536018"/>
    <lineage>
        <taxon>Bacteria</taxon>
        <taxon>Pseudomonadati</taxon>
        <taxon>Pseudomonadota</taxon>
        <taxon>Alphaproteobacteria</taxon>
        <taxon>Hyphomicrobiales</taxon>
        <taxon>Phyllobacteriaceae</taxon>
        <taxon>Mesorhizobium</taxon>
    </lineage>
</organism>
<dbReference type="GO" id="GO:0055085">
    <property type="term" value="P:transmembrane transport"/>
    <property type="evidence" value="ECO:0007669"/>
    <property type="project" value="InterPro"/>
</dbReference>
<keyword evidence="3" id="KW-1003">Cell membrane</keyword>
<dbReference type="Gene3D" id="1.10.3720.10">
    <property type="entry name" value="MetI-like"/>
    <property type="match status" value="1"/>
</dbReference>
<keyword evidence="6 7" id="KW-0472">Membrane</keyword>
<feature type="transmembrane region" description="Helical" evidence="7">
    <location>
        <begin position="94"/>
        <end position="114"/>
    </location>
</feature>
<evidence type="ECO:0000256" key="5">
    <source>
        <dbReference type="ARBA" id="ARBA00022989"/>
    </source>
</evidence>
<feature type="transmembrane region" description="Helical" evidence="7">
    <location>
        <begin position="205"/>
        <end position="228"/>
    </location>
</feature>
<evidence type="ECO:0000256" key="2">
    <source>
        <dbReference type="ARBA" id="ARBA00022448"/>
    </source>
</evidence>
<dbReference type="PANTHER" id="PTHR30151:SF20">
    <property type="entry name" value="ABC TRANSPORTER PERMEASE PROTEIN HI_0355-RELATED"/>
    <property type="match status" value="1"/>
</dbReference>
<feature type="domain" description="ABC transmembrane type-1" evidence="8">
    <location>
        <begin position="83"/>
        <end position="267"/>
    </location>
</feature>
<evidence type="ECO:0000256" key="4">
    <source>
        <dbReference type="ARBA" id="ARBA00022692"/>
    </source>
</evidence>
<accession>A0A1X7N2C2</accession>
<dbReference type="Proteomes" id="UP000193083">
    <property type="component" value="Unassembled WGS sequence"/>
</dbReference>
<keyword evidence="2 7" id="KW-0813">Transport</keyword>
<dbReference type="RefSeq" id="WP_085463280.1">
    <property type="nucleotide sequence ID" value="NZ_FXBL01000004.1"/>
</dbReference>